<evidence type="ECO:0000313" key="3">
    <source>
        <dbReference type="Proteomes" id="UP000650511"/>
    </source>
</evidence>
<organism evidence="2 3">
    <name type="scientific">Egicoccus halophilus</name>
    <dbReference type="NCBI Taxonomy" id="1670830"/>
    <lineage>
        <taxon>Bacteria</taxon>
        <taxon>Bacillati</taxon>
        <taxon>Actinomycetota</taxon>
        <taxon>Nitriliruptoria</taxon>
        <taxon>Egicoccales</taxon>
        <taxon>Egicoccaceae</taxon>
        <taxon>Egicoccus</taxon>
    </lineage>
</organism>
<evidence type="ECO:0008006" key="4">
    <source>
        <dbReference type="Google" id="ProtNLM"/>
    </source>
</evidence>
<dbReference type="EMBL" id="BMHA01000002">
    <property type="protein sequence ID" value="GGI03739.1"/>
    <property type="molecule type" value="Genomic_DNA"/>
</dbReference>
<gene>
    <name evidence="2" type="ORF">GCM10011354_05540</name>
</gene>
<feature type="region of interest" description="Disordered" evidence="1">
    <location>
        <begin position="1"/>
        <end position="49"/>
    </location>
</feature>
<dbReference type="Proteomes" id="UP000650511">
    <property type="component" value="Unassembled WGS sequence"/>
</dbReference>
<comment type="caution">
    <text evidence="2">The sequence shown here is derived from an EMBL/GenBank/DDBJ whole genome shotgun (WGS) entry which is preliminary data.</text>
</comment>
<dbReference type="AlphaFoldDB" id="A0A8J3ACJ6"/>
<protein>
    <recommendedName>
        <fullName evidence="4">Zinc transporter permease</fullName>
    </recommendedName>
</protein>
<evidence type="ECO:0000313" key="2">
    <source>
        <dbReference type="EMBL" id="GGI03739.1"/>
    </source>
</evidence>
<keyword evidence="3" id="KW-1185">Reference proteome</keyword>
<proteinExistence type="predicted"/>
<accession>A0A8J3ACJ6</accession>
<reference evidence="2" key="1">
    <citation type="journal article" date="2014" name="Int. J. Syst. Evol. Microbiol.">
        <title>Complete genome sequence of Corynebacterium casei LMG S-19264T (=DSM 44701T), isolated from a smear-ripened cheese.</title>
        <authorList>
            <consortium name="US DOE Joint Genome Institute (JGI-PGF)"/>
            <person name="Walter F."/>
            <person name="Albersmeier A."/>
            <person name="Kalinowski J."/>
            <person name="Ruckert C."/>
        </authorList>
    </citation>
    <scope>NUCLEOTIDE SEQUENCE</scope>
    <source>
        <strain evidence="2">CGMCC 1.14988</strain>
    </source>
</reference>
<dbReference type="RefSeq" id="WP_130650941.1">
    <property type="nucleotide sequence ID" value="NZ_BMHA01000002.1"/>
</dbReference>
<sequence length="49" mass="5638">MSTTCAPHDQHEHAHGPDCGHETVQHDDHVDYVHDGHRHAEHGDHYDEH</sequence>
<evidence type="ECO:0000256" key="1">
    <source>
        <dbReference type="SAM" id="MobiDB-lite"/>
    </source>
</evidence>
<feature type="compositionally biased region" description="Basic and acidic residues" evidence="1">
    <location>
        <begin position="8"/>
        <end position="35"/>
    </location>
</feature>
<reference evidence="2" key="2">
    <citation type="submission" date="2020-09" db="EMBL/GenBank/DDBJ databases">
        <authorList>
            <person name="Sun Q."/>
            <person name="Zhou Y."/>
        </authorList>
    </citation>
    <scope>NUCLEOTIDE SEQUENCE</scope>
    <source>
        <strain evidence="2">CGMCC 1.14988</strain>
    </source>
</reference>
<name>A0A8J3ACJ6_9ACTN</name>